<evidence type="ECO:0000256" key="6">
    <source>
        <dbReference type="ARBA" id="ARBA00022989"/>
    </source>
</evidence>
<reference evidence="10 11" key="1">
    <citation type="submission" date="2023-08" db="EMBL/GenBank/DDBJ databases">
        <authorList>
            <person name="Roldan D.M."/>
            <person name="Menes R.J."/>
        </authorList>
    </citation>
    <scope>NUCLEOTIDE SEQUENCE [LARGE SCALE GENOMIC DNA]</scope>
    <source>
        <strain evidence="10 11">CCM 2812</strain>
    </source>
</reference>
<name>A0ABT9G784_LEPDI</name>
<feature type="transmembrane region" description="Helical" evidence="8">
    <location>
        <begin position="77"/>
        <end position="96"/>
    </location>
</feature>
<gene>
    <name evidence="10" type="ORF">Q8X39_17075</name>
</gene>
<evidence type="ECO:0000256" key="7">
    <source>
        <dbReference type="ARBA" id="ARBA00023136"/>
    </source>
</evidence>
<feature type="transmembrane region" description="Helical" evidence="8">
    <location>
        <begin position="261"/>
        <end position="282"/>
    </location>
</feature>
<evidence type="ECO:0000256" key="4">
    <source>
        <dbReference type="ARBA" id="ARBA00022475"/>
    </source>
</evidence>
<evidence type="ECO:0000256" key="1">
    <source>
        <dbReference type="ARBA" id="ARBA00004651"/>
    </source>
</evidence>
<evidence type="ECO:0000259" key="9">
    <source>
        <dbReference type="PROSITE" id="PS50928"/>
    </source>
</evidence>
<evidence type="ECO:0000256" key="2">
    <source>
        <dbReference type="ARBA" id="ARBA00007069"/>
    </source>
</evidence>
<keyword evidence="11" id="KW-1185">Reference proteome</keyword>
<keyword evidence="4" id="KW-1003">Cell membrane</keyword>
<evidence type="ECO:0000256" key="5">
    <source>
        <dbReference type="ARBA" id="ARBA00022692"/>
    </source>
</evidence>
<dbReference type="EMBL" id="JAUZEE010000011">
    <property type="protein sequence ID" value="MDP4302352.1"/>
    <property type="molecule type" value="Genomic_DNA"/>
</dbReference>
<dbReference type="InterPro" id="IPR000515">
    <property type="entry name" value="MetI-like"/>
</dbReference>
<protein>
    <submittedName>
        <fullName evidence="10">ABC transporter permease</fullName>
    </submittedName>
</protein>
<dbReference type="InterPro" id="IPR035906">
    <property type="entry name" value="MetI-like_sf"/>
</dbReference>
<keyword evidence="6 8" id="KW-1133">Transmembrane helix</keyword>
<evidence type="ECO:0000256" key="3">
    <source>
        <dbReference type="ARBA" id="ARBA00022448"/>
    </source>
</evidence>
<evidence type="ECO:0000313" key="11">
    <source>
        <dbReference type="Proteomes" id="UP001235760"/>
    </source>
</evidence>
<dbReference type="PANTHER" id="PTHR42929:SF5">
    <property type="entry name" value="ABC TRANSPORTER PERMEASE PROTEIN"/>
    <property type="match status" value="1"/>
</dbReference>
<dbReference type="RefSeq" id="WP_305750894.1">
    <property type="nucleotide sequence ID" value="NZ_JAUZEE010000011.1"/>
</dbReference>
<dbReference type="Gene3D" id="1.10.3720.10">
    <property type="entry name" value="MetI-like"/>
    <property type="match status" value="1"/>
</dbReference>
<keyword evidence="3 8" id="KW-0813">Transport</keyword>
<feature type="transmembrane region" description="Helical" evidence="8">
    <location>
        <begin position="161"/>
        <end position="181"/>
    </location>
</feature>
<comment type="similarity">
    <text evidence="2">Belongs to the binding-protein-dependent transport system permease family. CysTW subfamily.</text>
</comment>
<comment type="subcellular location">
    <subcellularLocation>
        <location evidence="1 8">Cell membrane</location>
        <topology evidence="1 8">Multi-pass membrane protein</topology>
    </subcellularLocation>
</comment>
<dbReference type="SUPFAM" id="SSF161098">
    <property type="entry name" value="MetI-like"/>
    <property type="match status" value="1"/>
</dbReference>
<keyword evidence="5 8" id="KW-0812">Transmembrane</keyword>
<accession>A0ABT9G784</accession>
<dbReference type="PANTHER" id="PTHR42929">
    <property type="entry name" value="INNER MEMBRANE ABC TRANSPORTER PERMEASE PROTEIN YDCU-RELATED-RELATED"/>
    <property type="match status" value="1"/>
</dbReference>
<organism evidence="10 11">
    <name type="scientific">Leptothrix discophora</name>
    <dbReference type="NCBI Taxonomy" id="89"/>
    <lineage>
        <taxon>Bacteria</taxon>
        <taxon>Pseudomonadati</taxon>
        <taxon>Pseudomonadota</taxon>
        <taxon>Betaproteobacteria</taxon>
        <taxon>Burkholderiales</taxon>
        <taxon>Sphaerotilaceae</taxon>
        <taxon>Leptothrix</taxon>
    </lineage>
</organism>
<comment type="caution">
    <text evidence="10">The sequence shown here is derived from an EMBL/GenBank/DDBJ whole genome shotgun (WGS) entry which is preliminary data.</text>
</comment>
<feature type="transmembrane region" description="Helical" evidence="8">
    <location>
        <begin position="230"/>
        <end position="249"/>
    </location>
</feature>
<dbReference type="Pfam" id="PF00528">
    <property type="entry name" value="BPD_transp_1"/>
    <property type="match status" value="1"/>
</dbReference>
<dbReference type="Proteomes" id="UP001235760">
    <property type="component" value="Unassembled WGS sequence"/>
</dbReference>
<evidence type="ECO:0000313" key="10">
    <source>
        <dbReference type="EMBL" id="MDP4302352.1"/>
    </source>
</evidence>
<dbReference type="PROSITE" id="PS50928">
    <property type="entry name" value="ABC_TM1"/>
    <property type="match status" value="1"/>
</dbReference>
<feature type="transmembrane region" description="Helical" evidence="8">
    <location>
        <begin position="202"/>
        <end position="224"/>
    </location>
</feature>
<feature type="transmembrane region" description="Helical" evidence="8">
    <location>
        <begin position="108"/>
        <end position="131"/>
    </location>
</feature>
<proteinExistence type="inferred from homology"/>
<feature type="transmembrane region" description="Helical" evidence="8">
    <location>
        <begin position="20"/>
        <end position="47"/>
    </location>
</feature>
<keyword evidence="7 8" id="KW-0472">Membrane</keyword>
<feature type="domain" description="ABC transmembrane type-1" evidence="9">
    <location>
        <begin position="73"/>
        <end position="279"/>
    </location>
</feature>
<dbReference type="CDD" id="cd06261">
    <property type="entry name" value="TM_PBP2"/>
    <property type="match status" value="1"/>
</dbReference>
<evidence type="ECO:0000256" key="8">
    <source>
        <dbReference type="RuleBase" id="RU363032"/>
    </source>
</evidence>
<sequence length="292" mass="31164">MTTLTLHSPPRSAPVTTTSLWFATPLAGFFLLFFAAPLLMLVLIALYNDTSLGSMGAAQFVRVASDDFTLPVLADTLWLGVQVTALCLLLGYALAWTHVRSPAWLQQLLMLLIVMPLLTSVVVRTFAWVVILGRQGIVNTALVDLGWIEGPLKLLYTRGGLVVALANVQLPLMVLPLITALQKLDPNLEQASAALGASAWRTFGLITLPLSLPGIVAGALLTFAASVTAFISQSLIGGGQMLFMPMYIYQQASSLQNWPFAAALSLVFLVAVLGCVSVLNLLGRASRGRATT</sequence>